<feature type="coiled-coil region" evidence="5">
    <location>
        <begin position="546"/>
        <end position="573"/>
    </location>
</feature>
<evidence type="ECO:0000256" key="3">
    <source>
        <dbReference type="ARBA" id="ARBA00023134"/>
    </source>
</evidence>
<protein>
    <recommendedName>
        <fullName evidence="7">GB1/RHD3-type G domain-containing protein</fullName>
    </recommendedName>
</protein>
<comment type="caution">
    <text evidence="8">The sequence shown here is derived from an EMBL/GenBank/DDBJ whole genome shotgun (WGS) entry which is preliminary data.</text>
</comment>
<evidence type="ECO:0000256" key="2">
    <source>
        <dbReference type="ARBA" id="ARBA00022801"/>
    </source>
</evidence>
<organism evidence="8 9">
    <name type="scientific">Blepharisma stoltei</name>
    <dbReference type="NCBI Taxonomy" id="1481888"/>
    <lineage>
        <taxon>Eukaryota</taxon>
        <taxon>Sar</taxon>
        <taxon>Alveolata</taxon>
        <taxon>Ciliophora</taxon>
        <taxon>Postciliodesmatophora</taxon>
        <taxon>Heterotrichea</taxon>
        <taxon>Heterotrichida</taxon>
        <taxon>Blepharismidae</taxon>
        <taxon>Blepharisma</taxon>
    </lineage>
</organism>
<dbReference type="GO" id="GO:0003924">
    <property type="term" value="F:GTPase activity"/>
    <property type="evidence" value="ECO:0007669"/>
    <property type="project" value="InterPro"/>
</dbReference>
<sequence length="654" mass="74720">MSESEQEPYTVPIQEPWPPVLSSSEEEDPFVDRLEDPIRDSEFSVKNLYDKVLKKISREQSLDEIDSESNEEHSISETKTQGGPIQLVKVNEDGRFEVCKKGAKFLKSLKGKMGVVSIGGPTRGGKSFILNLLSNGTGSGFAVGSKVQACTQGIWIWGEPIQTSDMCIIFLDSEGCKSVEKSATHDAKMFAVLILLSSVFIYNSKGVIDEQAVNQLSLATSLSEMISTKVSAYDTDEDAKQRLAALAPKFVWLLRDFHLSLVDEEDNPISSKQYMENILNMKSSYGRNPEKYGKIRQEILDLFRERDCITLPRPIDQERQLELLNEHDLNTLRPKFKKGFERLQYSVLQQCPSKKFDGLDMSGRNLLGLLNEFVKAINDGVVPNINSTWSQVMKNQYEDLLEDIKKKYTKGRNVEIQEMPYETGDLLMKLQTSKDRALALFRDVSLRDEGLEEECREDFELYYQDDINFTQKANLAASEAYNLSLIEKLFKEIIINLDQGKYTNRFESLDDDWANAMKQYEKLSKGPGKFSAISEFSRKNQHSAFARLFQDTIENYENEIKTLRKNQKKYETEIYENKLKNSDDVTRLVYDHINNVENELGIVISDKDKLEEVLEQIEKEILNALKKKKTAVQRKDSTDRTKPKGKSCGACTSF</sequence>
<dbReference type="InterPro" id="IPR003191">
    <property type="entry name" value="Guanylate-bd/ATL_C"/>
</dbReference>
<keyword evidence="3" id="KW-0342">GTP-binding</keyword>
<dbReference type="SUPFAM" id="SSF48340">
    <property type="entry name" value="Interferon-induced guanylate-binding protein 1 (GBP1), C-terminal domain"/>
    <property type="match status" value="1"/>
</dbReference>
<keyword evidence="1" id="KW-0547">Nucleotide-binding</keyword>
<dbReference type="InterPro" id="IPR015894">
    <property type="entry name" value="Guanylate-bd_N"/>
</dbReference>
<proteinExistence type="inferred from homology"/>
<dbReference type="PANTHER" id="PTHR10751">
    <property type="entry name" value="GUANYLATE BINDING PROTEIN"/>
    <property type="match status" value="1"/>
</dbReference>
<reference evidence="8" key="1">
    <citation type="submission" date="2021-09" db="EMBL/GenBank/DDBJ databases">
        <authorList>
            <consortium name="AG Swart"/>
            <person name="Singh M."/>
            <person name="Singh A."/>
            <person name="Seah K."/>
            <person name="Emmerich C."/>
        </authorList>
    </citation>
    <scope>NUCLEOTIDE SEQUENCE</scope>
    <source>
        <strain evidence="8">ATCC30299</strain>
    </source>
</reference>
<dbReference type="Proteomes" id="UP001162131">
    <property type="component" value="Unassembled WGS sequence"/>
</dbReference>
<feature type="domain" description="GB1/RHD3-type G" evidence="7">
    <location>
        <begin position="110"/>
        <end position="382"/>
    </location>
</feature>
<evidence type="ECO:0000256" key="6">
    <source>
        <dbReference type="SAM" id="MobiDB-lite"/>
    </source>
</evidence>
<dbReference type="Pfam" id="PF02263">
    <property type="entry name" value="GBP"/>
    <property type="match status" value="1"/>
</dbReference>
<evidence type="ECO:0000256" key="1">
    <source>
        <dbReference type="ARBA" id="ARBA00022741"/>
    </source>
</evidence>
<accession>A0AAU9KIC9</accession>
<gene>
    <name evidence="8" type="ORF">BSTOLATCC_MIC63938</name>
</gene>
<feature type="region of interest" description="Disordered" evidence="6">
    <location>
        <begin position="1"/>
        <end position="28"/>
    </location>
</feature>
<feature type="region of interest" description="Disordered" evidence="6">
    <location>
        <begin position="633"/>
        <end position="654"/>
    </location>
</feature>
<dbReference type="InterPro" id="IPR027417">
    <property type="entry name" value="P-loop_NTPase"/>
</dbReference>
<evidence type="ECO:0000313" key="8">
    <source>
        <dbReference type="EMBL" id="CAG9335465.1"/>
    </source>
</evidence>
<evidence type="ECO:0000256" key="4">
    <source>
        <dbReference type="PROSITE-ProRule" id="PRU01052"/>
    </source>
</evidence>
<dbReference type="GO" id="GO:0005525">
    <property type="term" value="F:GTP binding"/>
    <property type="evidence" value="ECO:0007669"/>
    <property type="project" value="UniProtKB-KW"/>
</dbReference>
<dbReference type="InterPro" id="IPR036543">
    <property type="entry name" value="Guanylate-bd_C_sf"/>
</dbReference>
<feature type="compositionally biased region" description="Basic and acidic residues" evidence="6">
    <location>
        <begin position="633"/>
        <end position="642"/>
    </location>
</feature>
<evidence type="ECO:0000256" key="5">
    <source>
        <dbReference type="SAM" id="Coils"/>
    </source>
</evidence>
<evidence type="ECO:0000313" key="9">
    <source>
        <dbReference type="Proteomes" id="UP001162131"/>
    </source>
</evidence>
<evidence type="ECO:0000259" key="7">
    <source>
        <dbReference type="PROSITE" id="PS51715"/>
    </source>
</evidence>
<feature type="region of interest" description="Disordered" evidence="6">
    <location>
        <begin position="61"/>
        <end position="82"/>
    </location>
</feature>
<name>A0AAU9KIC9_9CILI</name>
<dbReference type="Gene3D" id="3.40.50.300">
    <property type="entry name" value="P-loop containing nucleotide triphosphate hydrolases"/>
    <property type="match status" value="1"/>
</dbReference>
<dbReference type="Gene3D" id="1.20.1000.10">
    <property type="entry name" value="Guanylate-binding protein, C-terminal domain"/>
    <property type="match status" value="1"/>
</dbReference>
<keyword evidence="9" id="KW-1185">Reference proteome</keyword>
<keyword evidence="5" id="KW-0175">Coiled coil</keyword>
<dbReference type="SUPFAM" id="SSF52540">
    <property type="entry name" value="P-loop containing nucleoside triphosphate hydrolases"/>
    <property type="match status" value="1"/>
</dbReference>
<dbReference type="EMBL" id="CAJZBQ010000062">
    <property type="protein sequence ID" value="CAG9335465.1"/>
    <property type="molecule type" value="Genomic_DNA"/>
</dbReference>
<keyword evidence="2" id="KW-0378">Hydrolase</keyword>
<dbReference type="Pfam" id="PF02841">
    <property type="entry name" value="GBP_C"/>
    <property type="match status" value="1"/>
</dbReference>
<dbReference type="AlphaFoldDB" id="A0AAU9KIC9"/>
<dbReference type="PROSITE" id="PS51715">
    <property type="entry name" value="G_GB1_RHD3"/>
    <property type="match status" value="1"/>
</dbReference>
<dbReference type="InterPro" id="IPR030386">
    <property type="entry name" value="G_GB1_RHD3_dom"/>
</dbReference>
<comment type="similarity">
    <text evidence="4">Belongs to the TRAFAC class dynamin-like GTPase superfamily. GB1/RHD3 GTPase family.</text>
</comment>